<feature type="binding site" evidence="10 11">
    <location>
        <position position="196"/>
    </location>
    <ligand>
        <name>Mg(2+)</name>
        <dbReference type="ChEBI" id="CHEBI:18420"/>
        <label>1</label>
    </ligand>
</feature>
<dbReference type="InterPro" id="IPR014359">
    <property type="entry name" value="KARI_prok"/>
</dbReference>
<dbReference type="GO" id="GO:0009097">
    <property type="term" value="P:isoleucine biosynthetic process"/>
    <property type="evidence" value="ECO:0007669"/>
    <property type="project" value="UniProtKB-UniRule"/>
</dbReference>
<dbReference type="GO" id="GO:0005829">
    <property type="term" value="C:cytosol"/>
    <property type="evidence" value="ECO:0007669"/>
    <property type="project" value="TreeGrafter"/>
</dbReference>
<gene>
    <name evidence="10 14" type="primary">ilvC</name>
    <name evidence="14" type="ordered locus">TC41_2353</name>
</gene>
<dbReference type="HAMAP" id="MF_00435">
    <property type="entry name" value="IlvC"/>
    <property type="match status" value="1"/>
</dbReference>
<evidence type="ECO:0000256" key="7">
    <source>
        <dbReference type="ARBA" id="ARBA00022842"/>
    </source>
</evidence>
<feature type="domain" description="KARI C-terminal knotted" evidence="13">
    <location>
        <begin position="188"/>
        <end position="333"/>
    </location>
</feature>
<evidence type="ECO:0000256" key="6">
    <source>
        <dbReference type="ARBA" id="ARBA00022723"/>
    </source>
</evidence>
<evidence type="ECO:0000256" key="3">
    <source>
        <dbReference type="ARBA" id="ARBA00004885"/>
    </source>
</evidence>
<feature type="binding site" evidence="10 11">
    <location>
        <position position="196"/>
    </location>
    <ligand>
        <name>Mg(2+)</name>
        <dbReference type="ChEBI" id="CHEBI:18420"/>
        <label>2</label>
    </ligand>
</feature>
<dbReference type="InterPro" id="IPR008927">
    <property type="entry name" value="6-PGluconate_DH-like_C_sf"/>
</dbReference>
<dbReference type="Pfam" id="PF01450">
    <property type="entry name" value="KARI_C"/>
    <property type="match status" value="1"/>
</dbReference>
<reference evidence="14 15" key="1">
    <citation type="journal article" date="2011" name="J. Bacteriol.">
        <title>Complete Genome Sequence of Alicyclobacillus acidocaldarius Strain Tc-4-1.</title>
        <authorList>
            <person name="Chen Y."/>
            <person name="He Y."/>
            <person name="Zhang B."/>
            <person name="Yang J."/>
            <person name="Li W."/>
            <person name="Dong Z."/>
            <person name="Hu S."/>
        </authorList>
    </citation>
    <scope>NUCLEOTIDE SEQUENCE [LARGE SCALE GENOMIC DNA]</scope>
    <source>
        <strain evidence="14 15">Tc-4-1</strain>
    </source>
</reference>
<dbReference type="EMBL" id="CP002902">
    <property type="protein sequence ID" value="AEJ44254.1"/>
    <property type="molecule type" value="Genomic_DNA"/>
</dbReference>
<dbReference type="NCBIfam" id="NF004017">
    <property type="entry name" value="PRK05479.1"/>
    <property type="match status" value="1"/>
</dbReference>
<dbReference type="GO" id="GO:0050661">
    <property type="term" value="F:NADP binding"/>
    <property type="evidence" value="ECO:0007669"/>
    <property type="project" value="InterPro"/>
</dbReference>
<dbReference type="NCBIfam" id="NF009940">
    <property type="entry name" value="PRK13403.1"/>
    <property type="match status" value="1"/>
</dbReference>
<dbReference type="SUPFAM" id="SSF48179">
    <property type="entry name" value="6-phosphogluconate dehydrogenase C-terminal domain-like"/>
    <property type="match status" value="1"/>
</dbReference>
<evidence type="ECO:0000256" key="9">
    <source>
        <dbReference type="ARBA" id="ARBA00023304"/>
    </source>
</evidence>
<dbReference type="PROSITE" id="PS51851">
    <property type="entry name" value="KARI_C"/>
    <property type="match status" value="1"/>
</dbReference>
<dbReference type="AlphaFoldDB" id="F8IGH4"/>
<feature type="binding site" evidence="10">
    <location>
        <position position="54"/>
    </location>
    <ligand>
        <name>NADP(+)</name>
        <dbReference type="ChEBI" id="CHEBI:58349"/>
    </ligand>
</feature>
<feature type="binding site" evidence="10">
    <location>
        <position position="139"/>
    </location>
    <ligand>
        <name>NADP(+)</name>
        <dbReference type="ChEBI" id="CHEBI:58349"/>
    </ligand>
</feature>
<dbReference type="InterPro" id="IPR000506">
    <property type="entry name" value="KARI_C"/>
</dbReference>
<comment type="caution">
    <text evidence="10">Lacks conserved residue(s) required for the propagation of feature annotation.</text>
</comment>
<protein>
    <recommendedName>
        <fullName evidence="10">Ketol-acid reductoisomerase (NADP(+))</fullName>
        <shortName evidence="10">KARI</shortName>
        <ecNumber evidence="10">1.1.1.86</ecNumber>
    </recommendedName>
    <alternativeName>
        <fullName evidence="10">Acetohydroxy-acid isomeroreductase</fullName>
        <shortName evidence="10">AHIR</shortName>
    </alternativeName>
    <alternativeName>
        <fullName evidence="10">Alpha-keto-beta-hydroxylacyl reductoisomerase</fullName>
    </alternativeName>
</protein>
<keyword evidence="9 10" id="KW-0100">Branched-chain amino acid biosynthesis</keyword>
<sequence length="350" mass="38598">MRGVDEMEKIYYDADISIQPLADKRIAVIGYGSQGHAHAQNLRDSGFDVVIGLRPGSSWAKAEADGFRVMAVGEAVEESDVIMILLPDERQPAVYEREIRPYLTAGKALAFAHGFNIHFSQIQPPKEVDVFMVAPKGPGHLVRRVYEAGGGVPALIAVHQDASGQAKDLALAYARGIGAGRAGILTTTFREETETDLFGEQAVLCGGLSALIKAGFETLVEAGYQPEIAYFECLHEMKLIVDLIYEGGLEYMRYSISDTAQWGDFTSGPRIITEETKKEMRRILADIQSGAFAKSWILENQANRPMFNAINRRELEHPIEVVGRKLRSMMPFIKAKRPGDDRVPATADRA</sequence>
<evidence type="ECO:0000256" key="5">
    <source>
        <dbReference type="ARBA" id="ARBA00022605"/>
    </source>
</evidence>
<dbReference type="Proteomes" id="UP000000292">
    <property type="component" value="Chromosome"/>
</dbReference>
<dbReference type="STRING" id="1048834.TC41_2353"/>
<comment type="similarity">
    <text evidence="4 10 11">Belongs to the ketol-acid reductoisomerase family.</text>
</comment>
<dbReference type="UniPathway" id="UPA00047">
    <property type="reaction ID" value="UER00056"/>
</dbReference>
<dbReference type="InterPro" id="IPR013116">
    <property type="entry name" value="KARI_N"/>
</dbReference>
<keyword evidence="6 10" id="KW-0479">Metal-binding</keyword>
<reference evidence="15" key="2">
    <citation type="submission" date="2011-06" db="EMBL/GenBank/DDBJ databases">
        <title>The complete genome sequence of Alicyclobacillus acidocaldarius sp. Tc-4-1.</title>
        <authorList>
            <person name="Chen Y."/>
            <person name="He Y."/>
            <person name="Dong Z."/>
            <person name="Hu S."/>
        </authorList>
    </citation>
    <scope>NUCLEOTIDE SEQUENCE [LARGE SCALE GENOMIC DNA]</scope>
    <source>
        <strain evidence="15">Tc-4-1</strain>
    </source>
</reference>
<dbReference type="NCBIfam" id="TIGR00465">
    <property type="entry name" value="ilvC"/>
    <property type="match status" value="1"/>
</dbReference>
<dbReference type="Pfam" id="PF07991">
    <property type="entry name" value="KARI_N"/>
    <property type="match status" value="1"/>
</dbReference>
<dbReference type="PANTHER" id="PTHR21371">
    <property type="entry name" value="KETOL-ACID REDUCTOISOMERASE, MITOCHONDRIAL"/>
    <property type="match status" value="1"/>
</dbReference>
<dbReference type="EC" id="1.1.1.86" evidence="10"/>
<comment type="function">
    <text evidence="1 10">Involved in the biosynthesis of branched-chain amino acids (BCAA). Catalyzes an alkyl-migration followed by a ketol-acid reduction of (S)-2-acetolactate (S2AL) to yield (R)-2,3-dihydroxy-isovalerate. In the isomerase reaction, S2AL is rearranged via a Mg-dependent methyl migration to produce 3-hydroxy-3-methyl-2-ketobutyrate (HMKB). In the reductase reaction, this 2-ketoacid undergoes a metal-dependent reduction by NADPH to yield (R)-2,3-dihydroxy-isovalerate.</text>
</comment>
<accession>F8IGH4</accession>
<dbReference type="SUPFAM" id="SSF51735">
    <property type="entry name" value="NAD(P)-binding Rossmann-fold domains"/>
    <property type="match status" value="1"/>
</dbReference>
<comment type="catalytic activity">
    <reaction evidence="10">
        <text>(2R)-2,3-dihydroxy-3-methylbutanoate + NADP(+) = (2S)-2-acetolactate + NADPH + H(+)</text>
        <dbReference type="Rhea" id="RHEA:22068"/>
        <dbReference type="ChEBI" id="CHEBI:15378"/>
        <dbReference type="ChEBI" id="CHEBI:49072"/>
        <dbReference type="ChEBI" id="CHEBI:57783"/>
        <dbReference type="ChEBI" id="CHEBI:58349"/>
        <dbReference type="ChEBI" id="CHEBI:58476"/>
        <dbReference type="EC" id="1.1.1.86"/>
    </reaction>
</comment>
<dbReference type="eggNOG" id="COG0059">
    <property type="taxonomic scope" value="Bacteria"/>
</dbReference>
<proteinExistence type="inferred from homology"/>
<evidence type="ECO:0000256" key="2">
    <source>
        <dbReference type="ARBA" id="ARBA00004864"/>
    </source>
</evidence>
<evidence type="ECO:0000259" key="13">
    <source>
        <dbReference type="PROSITE" id="PS51851"/>
    </source>
</evidence>
<dbReference type="UniPathway" id="UPA00049">
    <property type="reaction ID" value="UER00060"/>
</dbReference>
<dbReference type="GO" id="GO:0004455">
    <property type="term" value="F:ketol-acid reductoisomerase activity"/>
    <property type="evidence" value="ECO:0007669"/>
    <property type="project" value="UniProtKB-UniRule"/>
</dbReference>
<dbReference type="FunFam" id="3.40.50.720:FF:000023">
    <property type="entry name" value="Ketol-acid reductoisomerase (NADP(+))"/>
    <property type="match status" value="1"/>
</dbReference>
<dbReference type="GO" id="GO:0016853">
    <property type="term" value="F:isomerase activity"/>
    <property type="evidence" value="ECO:0007669"/>
    <property type="project" value="UniProtKB-KW"/>
</dbReference>
<dbReference type="PIRSF" id="PIRSF000116">
    <property type="entry name" value="IlvC_gammaproteo"/>
    <property type="match status" value="1"/>
</dbReference>
<dbReference type="InterPro" id="IPR036291">
    <property type="entry name" value="NAD(P)-bd_dom_sf"/>
</dbReference>
<keyword evidence="14" id="KW-0413">Isomerase</keyword>
<feature type="binding site" evidence="10 11">
    <location>
        <position position="200"/>
    </location>
    <ligand>
        <name>Mg(2+)</name>
        <dbReference type="ChEBI" id="CHEBI:18420"/>
        <label>1</label>
    </ligand>
</feature>
<dbReference type="PROSITE" id="PS51850">
    <property type="entry name" value="KARI_N"/>
    <property type="match status" value="1"/>
</dbReference>
<dbReference type="Gene3D" id="3.40.50.720">
    <property type="entry name" value="NAD(P)-binding Rossmann-like Domain"/>
    <property type="match status" value="1"/>
</dbReference>
<dbReference type="InterPro" id="IPR013023">
    <property type="entry name" value="KARI"/>
</dbReference>
<comment type="pathway">
    <text evidence="2 10">Amino-acid biosynthesis; L-valine biosynthesis; L-valine from pyruvate: step 2/4.</text>
</comment>
<evidence type="ECO:0000256" key="11">
    <source>
        <dbReference type="PROSITE-ProRule" id="PRU01198"/>
    </source>
</evidence>
<keyword evidence="8 10" id="KW-0560">Oxidoreductase</keyword>
<keyword evidence="5 10" id="KW-0028">Amino-acid biosynthesis</keyword>
<evidence type="ECO:0000256" key="10">
    <source>
        <dbReference type="HAMAP-Rule" id="MF_00435"/>
    </source>
</evidence>
<keyword evidence="10" id="KW-0521">NADP</keyword>
<keyword evidence="7 10" id="KW-0460">Magnesium</keyword>
<dbReference type="HOGENOM" id="CLU_033821_0_1_9"/>
<feature type="binding site" evidence="10">
    <location>
        <begin position="31"/>
        <end position="34"/>
    </location>
    <ligand>
        <name>NADP(+)</name>
        <dbReference type="ChEBI" id="CHEBI:58349"/>
    </ligand>
</feature>
<feature type="active site" evidence="10">
    <location>
        <position position="113"/>
    </location>
</feature>
<comment type="cofactor">
    <cofactor evidence="10">
        <name>Mg(2+)</name>
        <dbReference type="ChEBI" id="CHEBI:18420"/>
    </cofactor>
    <text evidence="10">Binds 2 magnesium ions per subunit.</text>
</comment>
<dbReference type="Gene3D" id="6.10.240.10">
    <property type="match status" value="1"/>
</dbReference>
<dbReference type="GO" id="GO:0009099">
    <property type="term" value="P:L-valine biosynthetic process"/>
    <property type="evidence" value="ECO:0007669"/>
    <property type="project" value="UniProtKB-UniRule"/>
</dbReference>
<dbReference type="PANTHER" id="PTHR21371:SF1">
    <property type="entry name" value="KETOL-ACID REDUCTOISOMERASE, MITOCHONDRIAL"/>
    <property type="match status" value="1"/>
</dbReference>
<evidence type="ECO:0000256" key="8">
    <source>
        <dbReference type="ARBA" id="ARBA00023002"/>
    </source>
</evidence>
<name>F8IGH4_ALIAT</name>
<feature type="binding site" evidence="10 11">
    <location>
        <position position="236"/>
    </location>
    <ligand>
        <name>Mg(2+)</name>
        <dbReference type="ChEBI" id="CHEBI:18420"/>
        <label>2</label>
    </ligand>
</feature>
<dbReference type="PATRIC" id="fig|1048834.4.peg.2228"/>
<evidence type="ECO:0000313" key="14">
    <source>
        <dbReference type="EMBL" id="AEJ44254.1"/>
    </source>
</evidence>
<evidence type="ECO:0000259" key="12">
    <source>
        <dbReference type="PROSITE" id="PS51850"/>
    </source>
</evidence>
<comment type="pathway">
    <text evidence="3 10">Amino-acid biosynthesis; L-isoleucine biosynthesis; L-isoleucine from 2-oxobutanoate: step 2/4.</text>
</comment>
<evidence type="ECO:0000256" key="1">
    <source>
        <dbReference type="ARBA" id="ARBA00002172"/>
    </source>
</evidence>
<comment type="catalytic activity">
    <reaction evidence="10">
        <text>(2R,3R)-2,3-dihydroxy-3-methylpentanoate + NADP(+) = (S)-2-ethyl-2-hydroxy-3-oxobutanoate + NADPH + H(+)</text>
        <dbReference type="Rhea" id="RHEA:13493"/>
        <dbReference type="ChEBI" id="CHEBI:15378"/>
        <dbReference type="ChEBI" id="CHEBI:49256"/>
        <dbReference type="ChEBI" id="CHEBI:49258"/>
        <dbReference type="ChEBI" id="CHEBI:57783"/>
        <dbReference type="ChEBI" id="CHEBI:58349"/>
        <dbReference type="EC" id="1.1.1.86"/>
    </reaction>
</comment>
<evidence type="ECO:0000313" key="15">
    <source>
        <dbReference type="Proteomes" id="UP000000292"/>
    </source>
</evidence>
<feature type="binding site" evidence="10">
    <location>
        <position position="58"/>
    </location>
    <ligand>
        <name>NADP(+)</name>
        <dbReference type="ChEBI" id="CHEBI:58349"/>
    </ligand>
</feature>
<dbReference type="GO" id="GO:0000287">
    <property type="term" value="F:magnesium ion binding"/>
    <property type="evidence" value="ECO:0007669"/>
    <property type="project" value="UniProtKB-UniRule"/>
</dbReference>
<evidence type="ECO:0000256" key="4">
    <source>
        <dbReference type="ARBA" id="ARBA00010318"/>
    </source>
</evidence>
<feature type="domain" description="KARI N-terminal Rossmann" evidence="12">
    <location>
        <begin position="8"/>
        <end position="187"/>
    </location>
</feature>
<feature type="binding site" evidence="10 11">
    <location>
        <position position="232"/>
    </location>
    <ligand>
        <name>Mg(2+)</name>
        <dbReference type="ChEBI" id="CHEBI:18420"/>
        <label>2</label>
    </ligand>
</feature>
<feature type="binding site" evidence="10 11">
    <location>
        <position position="257"/>
    </location>
    <ligand>
        <name>substrate</name>
    </ligand>
</feature>
<organism evidence="14 15">
    <name type="scientific">Alicyclobacillus acidocaldarius (strain Tc-4-1)</name>
    <name type="common">Bacillus acidocaldarius</name>
    <dbReference type="NCBI Taxonomy" id="1048834"/>
    <lineage>
        <taxon>Bacteria</taxon>
        <taxon>Bacillati</taxon>
        <taxon>Bacillota</taxon>
        <taxon>Bacilli</taxon>
        <taxon>Bacillales</taxon>
        <taxon>Alicyclobacillaceae</taxon>
        <taxon>Alicyclobacillus</taxon>
    </lineage>
</organism>
<dbReference type="KEGG" id="aad:TC41_2353"/>